<evidence type="ECO:0000313" key="3">
    <source>
        <dbReference type="Proteomes" id="UP001060112"/>
    </source>
</evidence>
<dbReference type="EMBL" id="CP101620">
    <property type="protein sequence ID" value="UTY40759.1"/>
    <property type="molecule type" value="Genomic_DNA"/>
</dbReference>
<dbReference type="RefSeq" id="WP_290142237.1">
    <property type="nucleotide sequence ID" value="NZ_CP101620.1"/>
</dbReference>
<sequence length="233" mass="26526">MERKYNQDLLDKIKERQTVTKIHGVDVIVKNLPDCDENGAIDPRLYEDSKKMLKMLKFMPQSMLKMDTSAKGIAKLREMFNGIKSIPCVQDDIHIESLTVNSDDGYAIPVRVYCSQNPIINGPVLYYVHGGGFFGGSMDVVEESIKMFVAHSNIPVVSLNYRLAPENPYPIGHRDCYSVLEWIAENAEKLNIDRHKIFVAGDSAGEIWHNTVLNALMKMVQIESKDNFFYIQH</sequence>
<name>A0ABY5I5X5_9FIRM</name>
<dbReference type="PANTHER" id="PTHR23024">
    <property type="entry name" value="ARYLACETAMIDE DEACETYLASE"/>
    <property type="match status" value="1"/>
</dbReference>
<dbReference type="PANTHER" id="PTHR23024:SF24">
    <property type="entry name" value="ALPHA_BETA HYDROLASE FOLD-3 DOMAIN-CONTAINING PROTEIN"/>
    <property type="match status" value="1"/>
</dbReference>
<dbReference type="Gene3D" id="3.40.50.1820">
    <property type="entry name" value="alpha/beta hydrolase"/>
    <property type="match status" value="1"/>
</dbReference>
<dbReference type="GO" id="GO:0016787">
    <property type="term" value="F:hydrolase activity"/>
    <property type="evidence" value="ECO:0007669"/>
    <property type="project" value="UniProtKB-KW"/>
</dbReference>
<keyword evidence="3" id="KW-1185">Reference proteome</keyword>
<gene>
    <name evidence="2" type="ORF">NMU03_08410</name>
</gene>
<protein>
    <submittedName>
        <fullName evidence="2">Alpha/beta hydrolase</fullName>
    </submittedName>
</protein>
<dbReference type="Pfam" id="PF07859">
    <property type="entry name" value="Abhydrolase_3"/>
    <property type="match status" value="1"/>
</dbReference>
<dbReference type="Proteomes" id="UP001060112">
    <property type="component" value="Chromosome"/>
</dbReference>
<dbReference type="InterPro" id="IPR050466">
    <property type="entry name" value="Carboxylest/Gibb_receptor"/>
</dbReference>
<evidence type="ECO:0000313" key="2">
    <source>
        <dbReference type="EMBL" id="UTY40759.1"/>
    </source>
</evidence>
<reference evidence="2" key="1">
    <citation type="submission" date="2022-07" db="EMBL/GenBank/DDBJ databases">
        <title>Faecal culturing of patients with breast cancer.</title>
        <authorList>
            <person name="Teng N.M.Y."/>
            <person name="Kiu R."/>
            <person name="Evans R."/>
            <person name="Baker D.J."/>
            <person name="Zenner C."/>
            <person name="Robinson S.D."/>
            <person name="Hall L.J."/>
        </authorList>
    </citation>
    <scope>NUCLEOTIDE SEQUENCE</scope>
    <source>
        <strain evidence="2">LH1062</strain>
    </source>
</reference>
<dbReference type="SUPFAM" id="SSF53474">
    <property type="entry name" value="alpha/beta-Hydrolases"/>
    <property type="match status" value="1"/>
</dbReference>
<dbReference type="InterPro" id="IPR013094">
    <property type="entry name" value="AB_hydrolase_3"/>
</dbReference>
<organism evidence="2 3">
    <name type="scientific">Allocoprobacillus halotolerans</name>
    <dbReference type="NCBI Taxonomy" id="2944914"/>
    <lineage>
        <taxon>Bacteria</taxon>
        <taxon>Bacillati</taxon>
        <taxon>Bacillota</taxon>
        <taxon>Erysipelotrichia</taxon>
        <taxon>Erysipelotrichales</taxon>
        <taxon>Erysipelotrichaceae</taxon>
        <taxon>Allocoprobacillus</taxon>
    </lineage>
</organism>
<feature type="domain" description="Alpha/beta hydrolase fold-3" evidence="1">
    <location>
        <begin position="126"/>
        <end position="215"/>
    </location>
</feature>
<keyword evidence="2" id="KW-0378">Hydrolase</keyword>
<accession>A0ABY5I5X5</accession>
<dbReference type="InterPro" id="IPR029058">
    <property type="entry name" value="AB_hydrolase_fold"/>
</dbReference>
<evidence type="ECO:0000259" key="1">
    <source>
        <dbReference type="Pfam" id="PF07859"/>
    </source>
</evidence>
<proteinExistence type="predicted"/>